<sequence length="467" mass="49776">MNDFVASFFKFQERKTTWQRETIGGITSFVTMAYIIFVNPQIMAAAGMDKGTVMLATCLAAAAGTLLMALYANAPFGLAPGMGINAFFAYTLCGAMGYTWEQGLGAVLLSGIIFVVVSVTGLRSRIISEIPMHLKKAIGIGIGMFILYIGLKNASLLSFSANPGSFIPLGDSMKLDSSIIPALTFANDSAKLALVGIFLNIGFLLRGTRGGMLLSIIITSMLGCYLQFFSDWQLGLHLPGTMPVGDLSETFGKCLSGFVQLFDISKGVGVMIFSLFSVMITMTIADMFDTIGTVLATASRANLVDEDGNIINGERILLADATATVMGAFFGTSTVTTYVESSTGVAAGARTGFASVVTALLFLLSVSLAPLLGMVPAAATAPVLIMVGIMMASDIGDIDWRNLEVAVPAYFTMMIMCFGYNIADGIAIGFIMFSFVKLAVGKWSEVSWLVRGLSAMFLLRFVFMLFY</sequence>
<protein>
    <submittedName>
        <fullName evidence="10">NCS2 family permease</fullName>
    </submittedName>
</protein>
<feature type="transmembrane region" description="Helical" evidence="9">
    <location>
        <begin position="51"/>
        <end position="71"/>
    </location>
</feature>
<keyword evidence="5 8" id="KW-0812">Transmembrane</keyword>
<dbReference type="EMBL" id="WNBM01000010">
    <property type="protein sequence ID" value="MTT76706.1"/>
    <property type="molecule type" value="Genomic_DNA"/>
</dbReference>
<feature type="transmembrane region" description="Helical" evidence="9">
    <location>
        <begin position="345"/>
        <end position="364"/>
    </location>
</feature>
<dbReference type="Proteomes" id="UP000443070">
    <property type="component" value="Unassembled WGS sequence"/>
</dbReference>
<accession>A0A7X2XH83</accession>
<dbReference type="AlphaFoldDB" id="A0A7X2XH83"/>
<dbReference type="PANTHER" id="PTHR43337">
    <property type="entry name" value="XANTHINE/URACIL PERMEASE C887.17-RELATED"/>
    <property type="match status" value="1"/>
</dbReference>
<keyword evidence="6 8" id="KW-1133">Transmembrane helix</keyword>
<feature type="transmembrane region" description="Helical" evidence="9">
    <location>
        <begin position="179"/>
        <end position="205"/>
    </location>
</feature>
<evidence type="ECO:0000256" key="4">
    <source>
        <dbReference type="ARBA" id="ARBA00022475"/>
    </source>
</evidence>
<comment type="subcellular location">
    <subcellularLocation>
        <location evidence="1 8">Cell membrane</location>
        <topology evidence="1 8">Multi-pass membrane protein</topology>
    </subcellularLocation>
</comment>
<evidence type="ECO:0000256" key="6">
    <source>
        <dbReference type="ARBA" id="ARBA00022989"/>
    </source>
</evidence>
<dbReference type="OrthoDB" id="9808458at2"/>
<organism evidence="10 13">
    <name type="scientific">Phascolarctobacterium faecium</name>
    <dbReference type="NCBI Taxonomy" id="33025"/>
    <lineage>
        <taxon>Bacteria</taxon>
        <taxon>Bacillati</taxon>
        <taxon>Bacillota</taxon>
        <taxon>Negativicutes</taxon>
        <taxon>Acidaminococcales</taxon>
        <taxon>Acidaminococcaceae</taxon>
        <taxon>Phascolarctobacterium</taxon>
    </lineage>
</organism>
<dbReference type="InterPro" id="IPR006043">
    <property type="entry name" value="NCS2"/>
</dbReference>
<feature type="transmembrane region" description="Helical" evidence="9">
    <location>
        <begin position="371"/>
        <end position="391"/>
    </location>
</feature>
<feature type="transmembrane region" description="Helical" evidence="9">
    <location>
        <begin position="317"/>
        <end position="339"/>
    </location>
</feature>
<dbReference type="Pfam" id="PF00860">
    <property type="entry name" value="Xan_ur_permease"/>
    <property type="match status" value="1"/>
</dbReference>
<evidence type="ECO:0000256" key="5">
    <source>
        <dbReference type="ARBA" id="ARBA00022692"/>
    </source>
</evidence>
<comment type="caution">
    <text evidence="10">The sequence shown here is derived from an EMBL/GenBank/DDBJ whole genome shotgun (WGS) entry which is preliminary data.</text>
</comment>
<evidence type="ECO:0000313" key="12">
    <source>
        <dbReference type="Proteomes" id="UP000443070"/>
    </source>
</evidence>
<reference evidence="12 13" key="1">
    <citation type="journal article" date="2019" name="Nat. Med.">
        <title>A library of human gut bacterial isolates paired with longitudinal multiomics data enables mechanistic microbiome research.</title>
        <authorList>
            <person name="Poyet M."/>
            <person name="Groussin M."/>
            <person name="Gibbons S.M."/>
            <person name="Avila-Pacheco J."/>
            <person name="Jiang X."/>
            <person name="Kearney S.M."/>
            <person name="Perrotta A.R."/>
            <person name="Berdy B."/>
            <person name="Zhao S."/>
            <person name="Lieberman T.D."/>
            <person name="Swanson P.K."/>
            <person name="Smith M."/>
            <person name="Roesemann S."/>
            <person name="Alexander J.E."/>
            <person name="Rich S.A."/>
            <person name="Livny J."/>
            <person name="Vlamakis H."/>
            <person name="Clish C."/>
            <person name="Bullock K."/>
            <person name="Deik A."/>
            <person name="Scott J."/>
            <person name="Pierce K.A."/>
            <person name="Xavier R.J."/>
            <person name="Alm E.J."/>
        </authorList>
    </citation>
    <scope>NUCLEOTIDE SEQUENCE [LARGE SCALE GENOMIC DNA]</scope>
    <source>
        <strain evidence="10 13">BIOML-A13</strain>
        <strain evidence="11 12">BIOML-A3</strain>
    </source>
</reference>
<evidence type="ECO:0000256" key="3">
    <source>
        <dbReference type="ARBA" id="ARBA00022448"/>
    </source>
</evidence>
<name>A0A7X2XH83_9FIRM</name>
<keyword evidence="3 8" id="KW-0813">Transport</keyword>
<keyword evidence="4 8" id="KW-1003">Cell membrane</keyword>
<dbReference type="GO" id="GO:0005345">
    <property type="term" value="F:purine nucleobase transmembrane transporter activity"/>
    <property type="evidence" value="ECO:0007669"/>
    <property type="project" value="TreeGrafter"/>
</dbReference>
<feature type="transmembrane region" description="Helical" evidence="9">
    <location>
        <begin position="83"/>
        <end position="100"/>
    </location>
</feature>
<dbReference type="PIRSF" id="PIRSF005353">
    <property type="entry name" value="PbuG"/>
    <property type="match status" value="1"/>
</dbReference>
<feature type="transmembrane region" description="Helical" evidence="9">
    <location>
        <begin position="21"/>
        <end position="39"/>
    </location>
</feature>
<dbReference type="InterPro" id="IPR045018">
    <property type="entry name" value="Azg-like"/>
</dbReference>
<gene>
    <name evidence="10" type="ORF">GMD11_10600</name>
    <name evidence="11" type="ORF">GMD18_10905</name>
</gene>
<feature type="transmembrane region" description="Helical" evidence="9">
    <location>
        <begin position="411"/>
        <end position="436"/>
    </location>
</feature>
<dbReference type="InterPro" id="IPR026033">
    <property type="entry name" value="Azg-like_bact_archaea"/>
</dbReference>
<evidence type="ECO:0000313" key="10">
    <source>
        <dbReference type="EMBL" id="MTT76706.1"/>
    </source>
</evidence>
<evidence type="ECO:0000256" key="1">
    <source>
        <dbReference type="ARBA" id="ARBA00004651"/>
    </source>
</evidence>
<dbReference type="PANTHER" id="PTHR43337:SF1">
    <property type="entry name" value="XANTHINE_URACIL PERMEASE C887.17-RELATED"/>
    <property type="match status" value="1"/>
</dbReference>
<feature type="transmembrane region" description="Helical" evidence="9">
    <location>
        <begin position="212"/>
        <end position="230"/>
    </location>
</feature>
<evidence type="ECO:0000256" key="2">
    <source>
        <dbReference type="ARBA" id="ARBA00005697"/>
    </source>
</evidence>
<evidence type="ECO:0000256" key="9">
    <source>
        <dbReference type="SAM" id="Phobius"/>
    </source>
</evidence>
<dbReference type="EMBL" id="WNBW01000013">
    <property type="protein sequence ID" value="MTU04895.1"/>
    <property type="molecule type" value="Genomic_DNA"/>
</dbReference>
<feature type="transmembrane region" description="Helical" evidence="9">
    <location>
        <begin position="448"/>
        <end position="466"/>
    </location>
</feature>
<evidence type="ECO:0000313" key="11">
    <source>
        <dbReference type="EMBL" id="MTU04895.1"/>
    </source>
</evidence>
<dbReference type="GO" id="GO:0005886">
    <property type="term" value="C:plasma membrane"/>
    <property type="evidence" value="ECO:0007669"/>
    <property type="project" value="UniProtKB-SubCell"/>
</dbReference>
<keyword evidence="7 8" id="KW-0472">Membrane</keyword>
<dbReference type="Proteomes" id="UP000484547">
    <property type="component" value="Unassembled WGS sequence"/>
</dbReference>
<dbReference type="RefSeq" id="WP_155164278.1">
    <property type="nucleotide sequence ID" value="NZ_WNBG01000013.1"/>
</dbReference>
<keyword evidence="12" id="KW-1185">Reference proteome</keyword>
<evidence type="ECO:0000313" key="13">
    <source>
        <dbReference type="Proteomes" id="UP000484547"/>
    </source>
</evidence>
<evidence type="ECO:0000256" key="8">
    <source>
        <dbReference type="PIRNR" id="PIRNR005353"/>
    </source>
</evidence>
<evidence type="ECO:0000256" key="7">
    <source>
        <dbReference type="ARBA" id="ARBA00023136"/>
    </source>
</evidence>
<feature type="transmembrane region" description="Helical" evidence="9">
    <location>
        <begin position="106"/>
        <end position="126"/>
    </location>
</feature>
<proteinExistence type="inferred from homology"/>
<feature type="transmembrane region" description="Helical" evidence="9">
    <location>
        <begin position="138"/>
        <end position="159"/>
    </location>
</feature>
<comment type="similarity">
    <text evidence="2 8">Belongs to the nucleobase:cation symporter-2 (NCS2) (TC 2.A.40) family. Azg-like subfamily.</text>
</comment>